<dbReference type="Pfam" id="PF07034">
    <property type="entry name" value="ORC3_N"/>
    <property type="match status" value="1"/>
</dbReference>
<sequence>MAPSSPINTSSQLPSAAENDLQPFFVLHKALPRRKDRMLAGQGKSRKRNEVSPQSSQSAKKREESTNEESDRHLFQQMQIKAFNIVWTKIESTIKDVLRDLNASLFNNIQHWVLECFNTTRLVGEPSIAEATRSFPVLNNTTPGKLHSALVITRNIEFVDDIITFEELGLFLKSHGCHVAMLSSMEFSLKNGIAGCLKALLREFLGADISTLASWYREQDNYNKPLVLIVNDLERCCGSVLTDFILMLSLSFGQPWWRSNHVNEWVVKVPIILIFGAATSVDAPRNIFPSHALECLCPSTFMLVTPAERMDAIVVEVLVKHCTTFNIGHKVAQLLRNYFINQDGTVTSFIRALKVACLLHFSMEPLSLIQGRILVEDQDAKSGLSPETMLKYMDELPSYARNKMVDQTKKSMAESLSELVTMQKLWSTVVLCLYEAGKYSRVQLLDLFSEALNQVLYPSRDSVCHTRDEKDHGLASTSDPCQQYSILQTGGFICQIARRVR</sequence>
<dbReference type="GO" id="GO:0005664">
    <property type="term" value="C:nuclear origin of replication recognition complex"/>
    <property type="evidence" value="ECO:0007669"/>
    <property type="project" value="InterPro"/>
</dbReference>
<dbReference type="Proteomes" id="UP000242715">
    <property type="component" value="Unassembled WGS sequence"/>
</dbReference>
<dbReference type="PANTHER" id="PTHR12748:SF0">
    <property type="entry name" value="ORIGIN RECOGNITION COMPLEX SUBUNIT 3"/>
    <property type="match status" value="1"/>
</dbReference>
<accession>A0A2Z6NDX7</accession>
<evidence type="ECO:0000313" key="4">
    <source>
        <dbReference type="Proteomes" id="UP000242715"/>
    </source>
</evidence>
<name>A0A2Z6NDX7_TRISU</name>
<keyword evidence="4" id="KW-1185">Reference proteome</keyword>
<feature type="region of interest" description="Disordered" evidence="1">
    <location>
        <begin position="32"/>
        <end position="71"/>
    </location>
</feature>
<feature type="domain" description="Origin recognition complex subunit 3 N-terminal" evidence="2">
    <location>
        <begin position="50"/>
        <end position="368"/>
    </location>
</feature>
<dbReference type="AlphaFoldDB" id="A0A2Z6NDX7"/>
<dbReference type="InterPro" id="IPR045667">
    <property type="entry name" value="ORC3_N"/>
</dbReference>
<proteinExistence type="predicted"/>
<dbReference type="PANTHER" id="PTHR12748">
    <property type="entry name" value="ORIGIN RECOGNITION COMPLEX SUBUNIT 3"/>
    <property type="match status" value="1"/>
</dbReference>
<dbReference type="InterPro" id="IPR020795">
    <property type="entry name" value="ORC3"/>
</dbReference>
<dbReference type="GO" id="GO:0005656">
    <property type="term" value="C:nuclear pre-replicative complex"/>
    <property type="evidence" value="ECO:0007669"/>
    <property type="project" value="TreeGrafter"/>
</dbReference>
<dbReference type="CDD" id="cd20704">
    <property type="entry name" value="Orc3"/>
    <property type="match status" value="1"/>
</dbReference>
<evidence type="ECO:0000313" key="3">
    <source>
        <dbReference type="EMBL" id="GAU34872.1"/>
    </source>
</evidence>
<organism evidence="3 4">
    <name type="scientific">Trifolium subterraneum</name>
    <name type="common">Subterranean clover</name>
    <dbReference type="NCBI Taxonomy" id="3900"/>
    <lineage>
        <taxon>Eukaryota</taxon>
        <taxon>Viridiplantae</taxon>
        <taxon>Streptophyta</taxon>
        <taxon>Embryophyta</taxon>
        <taxon>Tracheophyta</taxon>
        <taxon>Spermatophyta</taxon>
        <taxon>Magnoliopsida</taxon>
        <taxon>eudicotyledons</taxon>
        <taxon>Gunneridae</taxon>
        <taxon>Pentapetalae</taxon>
        <taxon>rosids</taxon>
        <taxon>fabids</taxon>
        <taxon>Fabales</taxon>
        <taxon>Fabaceae</taxon>
        <taxon>Papilionoideae</taxon>
        <taxon>50 kb inversion clade</taxon>
        <taxon>NPAAA clade</taxon>
        <taxon>Hologalegina</taxon>
        <taxon>IRL clade</taxon>
        <taxon>Trifolieae</taxon>
        <taxon>Trifolium</taxon>
    </lineage>
</organism>
<feature type="compositionally biased region" description="Basic and acidic residues" evidence="1">
    <location>
        <begin position="60"/>
        <end position="71"/>
    </location>
</feature>
<evidence type="ECO:0000259" key="2">
    <source>
        <dbReference type="Pfam" id="PF07034"/>
    </source>
</evidence>
<protein>
    <recommendedName>
        <fullName evidence="2">Origin recognition complex subunit 3 N-terminal domain-containing protein</fullName>
    </recommendedName>
</protein>
<dbReference type="GO" id="GO:0003688">
    <property type="term" value="F:DNA replication origin binding"/>
    <property type="evidence" value="ECO:0007669"/>
    <property type="project" value="TreeGrafter"/>
</dbReference>
<dbReference type="GO" id="GO:0031261">
    <property type="term" value="C:DNA replication preinitiation complex"/>
    <property type="evidence" value="ECO:0007669"/>
    <property type="project" value="TreeGrafter"/>
</dbReference>
<dbReference type="GO" id="GO:0006270">
    <property type="term" value="P:DNA replication initiation"/>
    <property type="evidence" value="ECO:0007669"/>
    <property type="project" value="TreeGrafter"/>
</dbReference>
<dbReference type="OrthoDB" id="10265211at2759"/>
<evidence type="ECO:0000256" key="1">
    <source>
        <dbReference type="SAM" id="MobiDB-lite"/>
    </source>
</evidence>
<reference evidence="4" key="1">
    <citation type="journal article" date="2017" name="Front. Plant Sci.">
        <title>Climate Clever Clovers: New Paradigm to Reduce the Environmental Footprint of Ruminants by Breeding Low Methanogenic Forages Utilizing Haplotype Variation.</title>
        <authorList>
            <person name="Kaur P."/>
            <person name="Appels R."/>
            <person name="Bayer P.E."/>
            <person name="Keeble-Gagnere G."/>
            <person name="Wang J."/>
            <person name="Hirakawa H."/>
            <person name="Shirasawa K."/>
            <person name="Vercoe P."/>
            <person name="Stefanova K."/>
            <person name="Durmic Z."/>
            <person name="Nichols P."/>
            <person name="Revell C."/>
            <person name="Isobe S.N."/>
            <person name="Edwards D."/>
            <person name="Erskine W."/>
        </authorList>
    </citation>
    <scope>NUCLEOTIDE SEQUENCE [LARGE SCALE GENOMIC DNA]</scope>
    <source>
        <strain evidence="4">cv. Daliak</strain>
    </source>
</reference>
<gene>
    <name evidence="3" type="ORF">TSUD_19520</name>
</gene>
<dbReference type="EMBL" id="DF973569">
    <property type="protein sequence ID" value="GAU34872.1"/>
    <property type="molecule type" value="Genomic_DNA"/>
</dbReference>